<organism evidence="1 2">
    <name type="scientific">Vibrio inusitatus NBRC 102082</name>
    <dbReference type="NCBI Taxonomy" id="1219070"/>
    <lineage>
        <taxon>Bacteria</taxon>
        <taxon>Pseudomonadati</taxon>
        <taxon>Pseudomonadota</taxon>
        <taxon>Gammaproteobacteria</taxon>
        <taxon>Vibrionales</taxon>
        <taxon>Vibrionaceae</taxon>
        <taxon>Vibrio</taxon>
    </lineage>
</organism>
<gene>
    <name evidence="1" type="ORF">VIN01S_22240</name>
</gene>
<comment type="caution">
    <text evidence="1">The sequence shown here is derived from an EMBL/GenBank/DDBJ whole genome shotgun (WGS) entry which is preliminary data.</text>
</comment>
<evidence type="ECO:0000313" key="2">
    <source>
        <dbReference type="Proteomes" id="UP000318717"/>
    </source>
</evidence>
<reference evidence="1 2" key="1">
    <citation type="submission" date="2019-06" db="EMBL/GenBank/DDBJ databases">
        <title>Whole genome shotgun sequence of Vibrio inusitatus NBRC 102082.</title>
        <authorList>
            <person name="Hosoyama A."/>
            <person name="Uohara A."/>
            <person name="Ohji S."/>
            <person name="Ichikawa N."/>
        </authorList>
    </citation>
    <scope>NUCLEOTIDE SEQUENCE [LARGE SCALE GENOMIC DNA]</scope>
    <source>
        <strain evidence="1 2">NBRC 102082</strain>
    </source>
</reference>
<dbReference type="EMBL" id="BJLF01000010">
    <property type="protein sequence ID" value="GEA51420.1"/>
    <property type="molecule type" value="Genomic_DNA"/>
</dbReference>
<keyword evidence="2" id="KW-1185">Reference proteome</keyword>
<name>A0A4Y3HXI2_9VIBR</name>
<protein>
    <submittedName>
        <fullName evidence="1">Uncharacterized protein</fullName>
    </submittedName>
</protein>
<evidence type="ECO:0000313" key="1">
    <source>
        <dbReference type="EMBL" id="GEA51420.1"/>
    </source>
</evidence>
<sequence>MTFDDFVKRITAINRAWKVAREDSEPYINTHIANALQQQKSAWQVEFYRAFPASVWFKADLDNFPTGDVFSVRFGDQTVKSTDGDSKWNAEHIPKHLLRTLLTETEYRIATQPKVELCH</sequence>
<proteinExistence type="predicted"/>
<dbReference type="OrthoDB" id="5891187at2"/>
<dbReference type="AlphaFoldDB" id="A0A4Y3HXI2"/>
<accession>A0A4Y3HXI2</accession>
<dbReference type="Proteomes" id="UP000318717">
    <property type="component" value="Unassembled WGS sequence"/>
</dbReference>
<dbReference type="RefSeq" id="WP_141345765.1">
    <property type="nucleotide sequence ID" value="NZ_BJLF01000010.1"/>
</dbReference>